<evidence type="ECO:0000256" key="1">
    <source>
        <dbReference type="SAM" id="MobiDB-lite"/>
    </source>
</evidence>
<feature type="compositionally biased region" description="Basic and acidic residues" evidence="1">
    <location>
        <begin position="130"/>
        <end position="142"/>
    </location>
</feature>
<feature type="compositionally biased region" description="Low complexity" evidence="1">
    <location>
        <begin position="49"/>
        <end position="62"/>
    </location>
</feature>
<feature type="compositionally biased region" description="Basic and acidic residues" evidence="1">
    <location>
        <begin position="26"/>
        <end position="37"/>
    </location>
</feature>
<name>A0A6A7B0R2_9PLEO</name>
<feature type="compositionally biased region" description="Basic and acidic residues" evidence="1">
    <location>
        <begin position="111"/>
        <end position="120"/>
    </location>
</feature>
<dbReference type="AlphaFoldDB" id="A0A6A7B0R2"/>
<feature type="region of interest" description="Disordered" evidence="1">
    <location>
        <begin position="1"/>
        <end position="142"/>
    </location>
</feature>
<evidence type="ECO:0000313" key="3">
    <source>
        <dbReference type="Proteomes" id="UP000799423"/>
    </source>
</evidence>
<feature type="compositionally biased region" description="Polar residues" evidence="1">
    <location>
        <begin position="1"/>
        <end position="24"/>
    </location>
</feature>
<sequence>MTNSHSTTTVAKQDVQGQQVQNARASARDVEVEERSKSASASAGLNLNLFGALSGAFSSSSKKSTKSNPDGSSETTTEKNDRAAASAAAQGNASAYGAANAQEHNLHHKAQGVEKERSEAKAVQGSSSSKKVERVDHLGIES</sequence>
<proteinExistence type="predicted"/>
<organism evidence="2 3">
    <name type="scientific">Plenodomus tracheiphilus IPT5</name>
    <dbReference type="NCBI Taxonomy" id="1408161"/>
    <lineage>
        <taxon>Eukaryota</taxon>
        <taxon>Fungi</taxon>
        <taxon>Dikarya</taxon>
        <taxon>Ascomycota</taxon>
        <taxon>Pezizomycotina</taxon>
        <taxon>Dothideomycetes</taxon>
        <taxon>Pleosporomycetidae</taxon>
        <taxon>Pleosporales</taxon>
        <taxon>Pleosporineae</taxon>
        <taxon>Leptosphaeriaceae</taxon>
        <taxon>Plenodomus</taxon>
    </lineage>
</organism>
<feature type="compositionally biased region" description="Polar residues" evidence="1">
    <location>
        <begin position="66"/>
        <end position="75"/>
    </location>
</feature>
<reference evidence="2" key="1">
    <citation type="submission" date="2020-01" db="EMBL/GenBank/DDBJ databases">
        <authorList>
            <consortium name="DOE Joint Genome Institute"/>
            <person name="Haridas S."/>
            <person name="Albert R."/>
            <person name="Binder M."/>
            <person name="Bloem J."/>
            <person name="Labutti K."/>
            <person name="Salamov A."/>
            <person name="Andreopoulos B."/>
            <person name="Baker S.E."/>
            <person name="Barry K."/>
            <person name="Bills G."/>
            <person name="Bluhm B.H."/>
            <person name="Cannon C."/>
            <person name="Castanera R."/>
            <person name="Culley D.E."/>
            <person name="Daum C."/>
            <person name="Ezra D."/>
            <person name="Gonzalez J.B."/>
            <person name="Henrissat B."/>
            <person name="Kuo A."/>
            <person name="Liang C."/>
            <person name="Lipzen A."/>
            <person name="Lutzoni F."/>
            <person name="Magnuson J."/>
            <person name="Mondo S."/>
            <person name="Nolan M."/>
            <person name="Ohm R."/>
            <person name="Pangilinan J."/>
            <person name="Park H.-J."/>
            <person name="Ramirez L."/>
            <person name="Alfaro M."/>
            <person name="Sun H."/>
            <person name="Tritt A."/>
            <person name="Yoshinaga Y."/>
            <person name="Zwiers L.-H."/>
            <person name="Turgeon B.G."/>
            <person name="Goodwin S.B."/>
            <person name="Spatafora J.W."/>
            <person name="Crous P.W."/>
            <person name="Grigoriev I.V."/>
        </authorList>
    </citation>
    <scope>NUCLEOTIDE SEQUENCE</scope>
    <source>
        <strain evidence="2">IPT5</strain>
    </source>
</reference>
<gene>
    <name evidence="2" type="ORF">T440DRAFT_428339</name>
</gene>
<protein>
    <submittedName>
        <fullName evidence="2">Uncharacterized protein</fullName>
    </submittedName>
</protein>
<dbReference type="OrthoDB" id="3797485at2759"/>
<accession>A0A6A7B0R2</accession>
<dbReference type="Proteomes" id="UP000799423">
    <property type="component" value="Unassembled WGS sequence"/>
</dbReference>
<evidence type="ECO:0000313" key="2">
    <source>
        <dbReference type="EMBL" id="KAF2848674.1"/>
    </source>
</evidence>
<feature type="compositionally biased region" description="Low complexity" evidence="1">
    <location>
        <begin position="83"/>
        <end position="102"/>
    </location>
</feature>
<keyword evidence="3" id="KW-1185">Reference proteome</keyword>
<dbReference type="EMBL" id="MU006316">
    <property type="protein sequence ID" value="KAF2848674.1"/>
    <property type="molecule type" value="Genomic_DNA"/>
</dbReference>